<keyword evidence="1" id="KW-0813">Transport</keyword>
<sequence length="279" mass="31272">ARNIFVAGWSNSDSSTMGSRLCTFTLFGVAEILSLIGSLYFLLRAISEASLNTHRPLLRDVLSLPMRFFDSTPVGEVISRFGPDLDTVDQALPTAVMNLIKSALQVFSVVFVISYTSPPFFIVLIPIVIVYYKILKLFIPCSQKFRVMEQSARSPIYTHFSESANGIETIRAFGKEAFVSSLLDSKIDRFSRARRIVQSSTRWLCSYVNILANLVVLFAAIFAVLSCRYFGIAPALAGLSLSYAYSMDLPMLIHALSFIEHYKLGVERLRDYSRLAKEQ</sequence>
<dbReference type="GO" id="GO:0016020">
    <property type="term" value="C:membrane"/>
    <property type="evidence" value="ECO:0007669"/>
    <property type="project" value="InterPro"/>
</dbReference>
<dbReference type="Pfam" id="PF00664">
    <property type="entry name" value="ABC_membrane"/>
    <property type="match status" value="1"/>
</dbReference>
<reference evidence="9" key="1">
    <citation type="submission" date="2023-10" db="EMBL/GenBank/DDBJ databases">
        <title>Genome assembly of Pristionchus species.</title>
        <authorList>
            <person name="Yoshida K."/>
            <person name="Sommer R.J."/>
        </authorList>
    </citation>
    <scope>NUCLEOTIDE SEQUENCE</scope>
    <source>
        <strain evidence="9">RS5133</strain>
    </source>
</reference>
<dbReference type="Proteomes" id="UP001432322">
    <property type="component" value="Unassembled WGS sequence"/>
</dbReference>
<accession>A0AAV5V9D3</accession>
<feature type="non-terminal residue" evidence="9">
    <location>
        <position position="279"/>
    </location>
</feature>
<evidence type="ECO:0000256" key="3">
    <source>
        <dbReference type="ARBA" id="ARBA00022741"/>
    </source>
</evidence>
<name>A0AAV5V9D3_9BILA</name>
<dbReference type="InterPro" id="IPR036640">
    <property type="entry name" value="ABC1_TM_sf"/>
</dbReference>
<evidence type="ECO:0000256" key="5">
    <source>
        <dbReference type="ARBA" id="ARBA00022989"/>
    </source>
</evidence>
<dbReference type="PROSITE" id="PS50929">
    <property type="entry name" value="ABC_TM1F"/>
    <property type="match status" value="1"/>
</dbReference>
<evidence type="ECO:0000256" key="7">
    <source>
        <dbReference type="SAM" id="Phobius"/>
    </source>
</evidence>
<keyword evidence="5 7" id="KW-1133">Transmembrane helix</keyword>
<feature type="domain" description="ABC transmembrane type-1" evidence="8">
    <location>
        <begin position="1"/>
        <end position="247"/>
    </location>
</feature>
<protein>
    <recommendedName>
        <fullName evidence="8">ABC transmembrane type-1 domain-containing protein</fullName>
    </recommendedName>
</protein>
<keyword evidence="3" id="KW-0547">Nucleotide-binding</keyword>
<dbReference type="SUPFAM" id="SSF90123">
    <property type="entry name" value="ABC transporter transmembrane region"/>
    <property type="match status" value="1"/>
</dbReference>
<dbReference type="EMBL" id="BTSY01000002">
    <property type="protein sequence ID" value="GMT15828.1"/>
    <property type="molecule type" value="Genomic_DNA"/>
</dbReference>
<comment type="caution">
    <text evidence="9">The sequence shown here is derived from an EMBL/GenBank/DDBJ whole genome shotgun (WGS) entry which is preliminary data.</text>
</comment>
<keyword evidence="4" id="KW-0067">ATP-binding</keyword>
<dbReference type="AlphaFoldDB" id="A0AAV5V9D3"/>
<dbReference type="InterPro" id="IPR050173">
    <property type="entry name" value="ABC_transporter_C-like"/>
</dbReference>
<dbReference type="PANTHER" id="PTHR24223:SF415">
    <property type="entry name" value="FI20190P1"/>
    <property type="match status" value="1"/>
</dbReference>
<dbReference type="InterPro" id="IPR011527">
    <property type="entry name" value="ABC1_TM_dom"/>
</dbReference>
<evidence type="ECO:0000256" key="6">
    <source>
        <dbReference type="ARBA" id="ARBA00023136"/>
    </source>
</evidence>
<dbReference type="PANTHER" id="PTHR24223">
    <property type="entry name" value="ATP-BINDING CASSETTE SUB-FAMILY C"/>
    <property type="match status" value="1"/>
</dbReference>
<evidence type="ECO:0000256" key="2">
    <source>
        <dbReference type="ARBA" id="ARBA00022692"/>
    </source>
</evidence>
<feature type="transmembrane region" description="Helical" evidence="7">
    <location>
        <begin position="106"/>
        <end position="132"/>
    </location>
</feature>
<evidence type="ECO:0000259" key="8">
    <source>
        <dbReference type="PROSITE" id="PS50929"/>
    </source>
</evidence>
<keyword evidence="2 7" id="KW-0812">Transmembrane</keyword>
<evidence type="ECO:0000256" key="4">
    <source>
        <dbReference type="ARBA" id="ARBA00022840"/>
    </source>
</evidence>
<proteinExistence type="predicted"/>
<dbReference type="GO" id="GO:0005524">
    <property type="term" value="F:ATP binding"/>
    <property type="evidence" value="ECO:0007669"/>
    <property type="project" value="UniProtKB-KW"/>
</dbReference>
<keyword evidence="10" id="KW-1185">Reference proteome</keyword>
<feature type="non-terminal residue" evidence="9">
    <location>
        <position position="1"/>
    </location>
</feature>
<dbReference type="Gene3D" id="1.20.1560.10">
    <property type="entry name" value="ABC transporter type 1, transmembrane domain"/>
    <property type="match status" value="1"/>
</dbReference>
<evidence type="ECO:0000256" key="1">
    <source>
        <dbReference type="ARBA" id="ARBA00022448"/>
    </source>
</evidence>
<organism evidence="9 10">
    <name type="scientific">Pristionchus fissidentatus</name>
    <dbReference type="NCBI Taxonomy" id="1538716"/>
    <lineage>
        <taxon>Eukaryota</taxon>
        <taxon>Metazoa</taxon>
        <taxon>Ecdysozoa</taxon>
        <taxon>Nematoda</taxon>
        <taxon>Chromadorea</taxon>
        <taxon>Rhabditida</taxon>
        <taxon>Rhabditina</taxon>
        <taxon>Diplogasteromorpha</taxon>
        <taxon>Diplogasteroidea</taxon>
        <taxon>Neodiplogasteridae</taxon>
        <taxon>Pristionchus</taxon>
    </lineage>
</organism>
<feature type="transmembrane region" description="Helical" evidence="7">
    <location>
        <begin position="229"/>
        <end position="246"/>
    </location>
</feature>
<keyword evidence="6 7" id="KW-0472">Membrane</keyword>
<feature type="transmembrane region" description="Helical" evidence="7">
    <location>
        <begin position="21"/>
        <end position="43"/>
    </location>
</feature>
<gene>
    <name evidence="9" type="ORF">PFISCL1PPCAC_7125</name>
</gene>
<feature type="transmembrane region" description="Helical" evidence="7">
    <location>
        <begin position="204"/>
        <end position="223"/>
    </location>
</feature>
<evidence type="ECO:0000313" key="10">
    <source>
        <dbReference type="Proteomes" id="UP001432322"/>
    </source>
</evidence>
<dbReference type="GO" id="GO:0140359">
    <property type="term" value="F:ABC-type transporter activity"/>
    <property type="evidence" value="ECO:0007669"/>
    <property type="project" value="InterPro"/>
</dbReference>
<evidence type="ECO:0000313" key="9">
    <source>
        <dbReference type="EMBL" id="GMT15828.1"/>
    </source>
</evidence>